<evidence type="ECO:0000256" key="20">
    <source>
        <dbReference type="ARBA" id="ARBA00032253"/>
    </source>
</evidence>
<dbReference type="GO" id="GO:0005886">
    <property type="term" value="C:plasma membrane"/>
    <property type="evidence" value="ECO:0007669"/>
    <property type="project" value="UniProtKB-SubCell"/>
</dbReference>
<evidence type="ECO:0000256" key="15">
    <source>
        <dbReference type="ARBA" id="ARBA00023136"/>
    </source>
</evidence>
<organism evidence="25 26">
    <name type="scientific">Treponema ruminis</name>
    <dbReference type="NCBI Taxonomy" id="744515"/>
    <lineage>
        <taxon>Bacteria</taxon>
        <taxon>Pseudomonadati</taxon>
        <taxon>Spirochaetota</taxon>
        <taxon>Spirochaetia</taxon>
        <taxon>Spirochaetales</taxon>
        <taxon>Treponemataceae</taxon>
        <taxon>Treponema</taxon>
    </lineage>
</organism>
<feature type="transmembrane region" description="Helical" evidence="24">
    <location>
        <begin position="145"/>
        <end position="167"/>
    </location>
</feature>
<evidence type="ECO:0000256" key="17">
    <source>
        <dbReference type="ARBA" id="ARBA00023264"/>
    </source>
</evidence>
<evidence type="ECO:0000256" key="8">
    <source>
        <dbReference type="ARBA" id="ARBA00022475"/>
    </source>
</evidence>
<feature type="transmembrane region" description="Helical" evidence="24">
    <location>
        <begin position="86"/>
        <end position="105"/>
    </location>
</feature>
<comment type="subcellular location">
    <subcellularLocation>
        <location evidence="2">Cell membrane</location>
        <topology evidence="2">Multi-pass membrane protein</topology>
    </subcellularLocation>
</comment>
<dbReference type="GO" id="GO:0016024">
    <property type="term" value="P:CDP-diacylglycerol biosynthetic process"/>
    <property type="evidence" value="ECO:0007669"/>
    <property type="project" value="TreeGrafter"/>
</dbReference>
<keyword evidence="16" id="KW-0594">Phospholipid biosynthesis</keyword>
<comment type="pathway">
    <text evidence="3">Phospholipid metabolism; CDP-diacylglycerol biosynthesis; CDP-diacylglycerol from sn-glycerol 3-phosphate: step 3/3.</text>
</comment>
<comment type="caution">
    <text evidence="25">The sequence shown here is derived from an EMBL/GenBank/DDBJ whole genome shotgun (WGS) entry which is preliminary data.</text>
</comment>
<feature type="transmembrane region" description="Helical" evidence="24">
    <location>
        <begin position="7"/>
        <end position="24"/>
    </location>
</feature>
<dbReference type="PANTHER" id="PTHR46382">
    <property type="entry name" value="PHOSPHATIDATE CYTIDYLYLTRANSFERASE"/>
    <property type="match status" value="1"/>
</dbReference>
<dbReference type="GO" id="GO:0004605">
    <property type="term" value="F:phosphatidate cytidylyltransferase activity"/>
    <property type="evidence" value="ECO:0007669"/>
    <property type="project" value="UniProtKB-EC"/>
</dbReference>
<feature type="transmembrane region" description="Helical" evidence="24">
    <location>
        <begin position="253"/>
        <end position="273"/>
    </location>
</feature>
<comment type="similarity">
    <text evidence="5">Belongs to the CDS family.</text>
</comment>
<feature type="transmembrane region" description="Helical" evidence="24">
    <location>
        <begin position="112"/>
        <end position="133"/>
    </location>
</feature>
<evidence type="ECO:0000256" key="3">
    <source>
        <dbReference type="ARBA" id="ARBA00005119"/>
    </source>
</evidence>
<reference evidence="25 26" key="1">
    <citation type="submission" date="2020-08" db="EMBL/GenBank/DDBJ databases">
        <title>Genomic Encyclopedia of Type Strains, Phase IV (KMG-IV): sequencing the most valuable type-strain genomes for metagenomic binning, comparative biology and taxonomic classification.</title>
        <authorList>
            <person name="Goeker M."/>
        </authorList>
    </citation>
    <scope>NUCLEOTIDE SEQUENCE [LARGE SCALE GENOMIC DNA]</scope>
    <source>
        <strain evidence="25 26">DSM 103462</strain>
    </source>
</reference>
<dbReference type="EMBL" id="JACHFQ010000002">
    <property type="protein sequence ID" value="MBB5225188.1"/>
    <property type="molecule type" value="Genomic_DNA"/>
</dbReference>
<keyword evidence="26" id="KW-1185">Reference proteome</keyword>
<keyword evidence="17" id="KW-1208">Phospholipid metabolism</keyword>
<keyword evidence="14" id="KW-0443">Lipid metabolism</keyword>
<evidence type="ECO:0000256" key="12">
    <source>
        <dbReference type="ARBA" id="ARBA00022695"/>
    </source>
</evidence>
<proteinExistence type="inferred from homology"/>
<evidence type="ECO:0000256" key="19">
    <source>
        <dbReference type="ARBA" id="ARBA00031825"/>
    </source>
</evidence>
<evidence type="ECO:0000256" key="7">
    <source>
        <dbReference type="ARBA" id="ARBA00019373"/>
    </source>
</evidence>
<evidence type="ECO:0000256" key="24">
    <source>
        <dbReference type="SAM" id="Phobius"/>
    </source>
</evidence>
<dbReference type="PANTHER" id="PTHR46382:SF1">
    <property type="entry name" value="PHOSPHATIDATE CYTIDYLYLTRANSFERASE"/>
    <property type="match status" value="1"/>
</dbReference>
<protein>
    <recommendedName>
        <fullName evidence="7">Phosphatidate cytidylyltransferase</fullName>
        <ecNumber evidence="6">2.7.7.41</ecNumber>
    </recommendedName>
    <alternativeName>
        <fullName evidence="20">CDP-DAG synthase</fullName>
    </alternativeName>
    <alternativeName>
        <fullName evidence="22">CDP-DG synthase</fullName>
    </alternativeName>
    <alternativeName>
        <fullName evidence="18">CDP-diacylglycerol synthase</fullName>
    </alternativeName>
    <alternativeName>
        <fullName evidence="21">CDP-diglyceride pyrophosphorylase</fullName>
    </alternativeName>
    <alternativeName>
        <fullName evidence="23">CDP-diglyceride synthase</fullName>
    </alternativeName>
    <alternativeName>
        <fullName evidence="19">CTP:phosphatidate cytidylyltransferase</fullName>
    </alternativeName>
</protein>
<keyword evidence="8" id="KW-1003">Cell membrane</keyword>
<dbReference type="EC" id="2.7.7.41" evidence="6"/>
<evidence type="ECO:0000256" key="21">
    <source>
        <dbReference type="ARBA" id="ARBA00032396"/>
    </source>
</evidence>
<evidence type="ECO:0000256" key="22">
    <source>
        <dbReference type="ARBA" id="ARBA00032743"/>
    </source>
</evidence>
<keyword evidence="10 25" id="KW-0808">Transferase</keyword>
<accession>A0A7W8G796</accession>
<dbReference type="RefSeq" id="WP_184657225.1">
    <property type="nucleotide sequence ID" value="NZ_JACHFQ010000002.1"/>
</dbReference>
<evidence type="ECO:0000313" key="25">
    <source>
        <dbReference type="EMBL" id="MBB5225188.1"/>
    </source>
</evidence>
<evidence type="ECO:0000256" key="9">
    <source>
        <dbReference type="ARBA" id="ARBA00022516"/>
    </source>
</evidence>
<evidence type="ECO:0000256" key="6">
    <source>
        <dbReference type="ARBA" id="ARBA00012487"/>
    </source>
</evidence>
<feature type="transmembrane region" description="Helical" evidence="24">
    <location>
        <begin position="210"/>
        <end position="232"/>
    </location>
</feature>
<sequence>MNKVVQRLLVFFIGLPLVVCLVWFNQFHHIALHALVFTASLLASNELYHLFRHKFSLQPRPLVLIFSVIPVFAAALLVYFEMNIAILNYIFVFVILMTMAWEVLFSKSFENSVAHLMTSLFIIFYAGFLPSFVSRMTVHPHSREFIAFFFLMVCMCDSVAWFFGVLFGKNNKGFIKASPNKSLAGFIGGFSGTMLTGAIAHFLFPNVFTGSLAKILILSFVIAFVAIIGDLVESVLKRSVEIKDSGSLVPGRGGVLDSIDSIVFVAPIYYFGINFLF</sequence>
<keyword evidence="9" id="KW-0444">Lipid biosynthesis</keyword>
<keyword evidence="11 24" id="KW-0812">Transmembrane</keyword>
<evidence type="ECO:0000256" key="13">
    <source>
        <dbReference type="ARBA" id="ARBA00022989"/>
    </source>
</evidence>
<evidence type="ECO:0000256" key="2">
    <source>
        <dbReference type="ARBA" id="ARBA00004651"/>
    </source>
</evidence>
<evidence type="ECO:0000256" key="5">
    <source>
        <dbReference type="ARBA" id="ARBA00010185"/>
    </source>
</evidence>
<keyword evidence="13 24" id="KW-1133">Transmembrane helix</keyword>
<name>A0A7W8G796_9SPIR</name>
<evidence type="ECO:0000256" key="23">
    <source>
        <dbReference type="ARBA" id="ARBA00033406"/>
    </source>
</evidence>
<evidence type="ECO:0000256" key="18">
    <source>
        <dbReference type="ARBA" id="ARBA00029893"/>
    </source>
</evidence>
<dbReference type="Proteomes" id="UP000518887">
    <property type="component" value="Unassembled WGS sequence"/>
</dbReference>
<evidence type="ECO:0000256" key="16">
    <source>
        <dbReference type="ARBA" id="ARBA00023209"/>
    </source>
</evidence>
<keyword evidence="12 25" id="KW-0548">Nucleotidyltransferase</keyword>
<feature type="transmembrane region" description="Helical" evidence="24">
    <location>
        <begin position="62"/>
        <end position="80"/>
    </location>
</feature>
<dbReference type="Pfam" id="PF01148">
    <property type="entry name" value="CTP_transf_1"/>
    <property type="match status" value="1"/>
</dbReference>
<dbReference type="AlphaFoldDB" id="A0A7W8G796"/>
<evidence type="ECO:0000256" key="14">
    <source>
        <dbReference type="ARBA" id="ARBA00023098"/>
    </source>
</evidence>
<evidence type="ECO:0000256" key="1">
    <source>
        <dbReference type="ARBA" id="ARBA00001698"/>
    </source>
</evidence>
<gene>
    <name evidence="25" type="ORF">HNP76_000532</name>
</gene>
<comment type="pathway">
    <text evidence="4">Lipid metabolism.</text>
</comment>
<feature type="transmembrane region" description="Helical" evidence="24">
    <location>
        <begin position="183"/>
        <end position="204"/>
    </location>
</feature>
<keyword evidence="15 24" id="KW-0472">Membrane</keyword>
<evidence type="ECO:0000256" key="11">
    <source>
        <dbReference type="ARBA" id="ARBA00022692"/>
    </source>
</evidence>
<evidence type="ECO:0000313" key="26">
    <source>
        <dbReference type="Proteomes" id="UP000518887"/>
    </source>
</evidence>
<evidence type="ECO:0000256" key="10">
    <source>
        <dbReference type="ARBA" id="ARBA00022679"/>
    </source>
</evidence>
<comment type="catalytic activity">
    <reaction evidence="1">
        <text>a 1,2-diacyl-sn-glycero-3-phosphate + CTP + H(+) = a CDP-1,2-diacyl-sn-glycerol + diphosphate</text>
        <dbReference type="Rhea" id="RHEA:16229"/>
        <dbReference type="ChEBI" id="CHEBI:15378"/>
        <dbReference type="ChEBI" id="CHEBI:33019"/>
        <dbReference type="ChEBI" id="CHEBI:37563"/>
        <dbReference type="ChEBI" id="CHEBI:58332"/>
        <dbReference type="ChEBI" id="CHEBI:58608"/>
        <dbReference type="EC" id="2.7.7.41"/>
    </reaction>
</comment>
<evidence type="ECO:0000256" key="4">
    <source>
        <dbReference type="ARBA" id="ARBA00005189"/>
    </source>
</evidence>